<name>A0A3R5ZU76_9FIRM</name>
<protein>
    <submittedName>
        <fullName evidence="2">Glycosyltransferase</fullName>
    </submittedName>
</protein>
<dbReference type="Proteomes" id="UP000286271">
    <property type="component" value="Unassembled WGS sequence"/>
</dbReference>
<dbReference type="InterPro" id="IPR001173">
    <property type="entry name" value="Glyco_trans_2-like"/>
</dbReference>
<organism evidence="2 3">
    <name type="scientific">Roseburia inulinivorans</name>
    <dbReference type="NCBI Taxonomy" id="360807"/>
    <lineage>
        <taxon>Bacteria</taxon>
        <taxon>Bacillati</taxon>
        <taxon>Bacillota</taxon>
        <taxon>Clostridia</taxon>
        <taxon>Lachnospirales</taxon>
        <taxon>Lachnospiraceae</taxon>
        <taxon>Roseburia</taxon>
    </lineage>
</organism>
<dbReference type="GO" id="GO:0016758">
    <property type="term" value="F:hexosyltransferase activity"/>
    <property type="evidence" value="ECO:0007669"/>
    <property type="project" value="UniProtKB-ARBA"/>
</dbReference>
<keyword evidence="2" id="KW-0808">Transferase</keyword>
<dbReference type="EMBL" id="QSKW01000002">
    <property type="protein sequence ID" value="RHF00118.1"/>
    <property type="molecule type" value="Genomic_DNA"/>
</dbReference>
<proteinExistence type="predicted"/>
<dbReference type="PANTHER" id="PTHR22916">
    <property type="entry name" value="GLYCOSYLTRANSFERASE"/>
    <property type="match status" value="1"/>
</dbReference>
<evidence type="ECO:0000313" key="3">
    <source>
        <dbReference type="Proteomes" id="UP000286271"/>
    </source>
</evidence>
<dbReference type="AlphaFoldDB" id="A0A3R5ZU76"/>
<evidence type="ECO:0000259" key="1">
    <source>
        <dbReference type="Pfam" id="PF00535"/>
    </source>
</evidence>
<sequence length="248" mass="28899">MNDSVKVSVVTVCYNSEKTIRDTIESVLNQTYSNIEYLIIDGKSADRTVEIAEEYRQAFEERGMEYIISSEKDHGIYDAMNKGTQRATGELVGILNSDDWYEKNAVERVVDTYEKTAFDMFYADIRLIKPDGSSVVKHSRYRKYATSRDWNHPTTFVKRNIYDRFHYQCKVVYDDWDFILKVRNAGCKIVVLNEVLADFRMGGASNEGGMRRALEKIKERYAIYRQNGMSRFYLIECTVHEIAKAMLK</sequence>
<dbReference type="CDD" id="cd06433">
    <property type="entry name" value="GT_2_WfgS_like"/>
    <property type="match status" value="1"/>
</dbReference>
<gene>
    <name evidence="2" type="ORF">DW707_02340</name>
</gene>
<dbReference type="SUPFAM" id="SSF53448">
    <property type="entry name" value="Nucleotide-diphospho-sugar transferases"/>
    <property type="match status" value="1"/>
</dbReference>
<comment type="caution">
    <text evidence="2">The sequence shown here is derived from an EMBL/GenBank/DDBJ whole genome shotgun (WGS) entry which is preliminary data.</text>
</comment>
<dbReference type="InterPro" id="IPR029044">
    <property type="entry name" value="Nucleotide-diphossugar_trans"/>
</dbReference>
<accession>A0A3R5ZU76</accession>
<evidence type="ECO:0000313" key="2">
    <source>
        <dbReference type="EMBL" id="RHF00118.1"/>
    </source>
</evidence>
<dbReference type="Gene3D" id="3.90.550.10">
    <property type="entry name" value="Spore Coat Polysaccharide Biosynthesis Protein SpsA, Chain A"/>
    <property type="match status" value="1"/>
</dbReference>
<reference evidence="2 3" key="1">
    <citation type="submission" date="2018-08" db="EMBL/GenBank/DDBJ databases">
        <title>A genome reference for cultivated species of the human gut microbiota.</title>
        <authorList>
            <person name="Zou Y."/>
            <person name="Xue W."/>
            <person name="Luo G."/>
        </authorList>
    </citation>
    <scope>NUCLEOTIDE SEQUENCE [LARGE SCALE GENOMIC DNA]</scope>
    <source>
        <strain evidence="2 3">AM27-11</strain>
    </source>
</reference>
<dbReference type="PANTHER" id="PTHR22916:SF3">
    <property type="entry name" value="UDP-GLCNAC:BETAGAL BETA-1,3-N-ACETYLGLUCOSAMINYLTRANSFERASE-LIKE PROTEIN 1"/>
    <property type="match status" value="1"/>
</dbReference>
<feature type="domain" description="Glycosyltransferase 2-like" evidence="1">
    <location>
        <begin position="8"/>
        <end position="151"/>
    </location>
</feature>
<dbReference type="Pfam" id="PF00535">
    <property type="entry name" value="Glycos_transf_2"/>
    <property type="match status" value="1"/>
</dbReference>